<keyword evidence="1" id="KW-0645">Protease</keyword>
<dbReference type="Gene3D" id="3.40.630.10">
    <property type="entry name" value="Zn peptidases"/>
    <property type="match status" value="1"/>
</dbReference>
<dbReference type="AlphaFoldDB" id="A0A1W2CCY1"/>
<evidence type="ECO:0000256" key="1">
    <source>
        <dbReference type="ARBA" id="ARBA00022670"/>
    </source>
</evidence>
<dbReference type="RefSeq" id="WP_084410267.1">
    <property type="nucleotide sequence ID" value="NZ_FWXR01000009.1"/>
</dbReference>
<dbReference type="GO" id="GO:0006508">
    <property type="term" value="P:proteolysis"/>
    <property type="evidence" value="ECO:0007669"/>
    <property type="project" value="UniProtKB-KW"/>
</dbReference>
<dbReference type="NCBIfam" id="NF005914">
    <property type="entry name" value="PRK07907.1"/>
    <property type="match status" value="1"/>
</dbReference>
<sequence length="463" mass="49788">MASLDSVLACIDLNLERSLGRLTELVRIPSISTDPAHKGDCRKAAEFLAGDLAAIGFDAKVADTSGHPMVLARHEGPAGAPHVLFYGHYDVQPVDPIELWTSDPFEAMIVENEAGEKRIVGRGTADDKGQLMTFIEACRAYKAETGELPCGVTILLEGEEESGSPSLLPFLEANKDALKADIALVCDTNMWDRETPAISMGLRGLVGEEVVVKAANRDLHSGYYGGAARNPLHVLSEIVAAMHDETGRVTIPGFYNGVDEVPLQIKAMWDGLGFSDEAFLGAVGLSIPAGEKGYSVLEQTWSRPTAEVNGMTGGYTGPGFKTVIAAEAKAKISFRLVFSQDPKAIQENFRKFVRDRIPGDCSVEFHEHGGSPAIQLPFDSPWVGAAREALTDEWPNPAVTIGMGGSIPIVGEFKGRLGMETLLIGFGLGDDAIHSPNEKYELSSFHKGQKSWARVLDRLGRGV</sequence>
<feature type="domain" description="Peptidase M20 dimerisation" evidence="4">
    <location>
        <begin position="201"/>
        <end position="359"/>
    </location>
</feature>
<dbReference type="EMBL" id="FWXR01000009">
    <property type="protein sequence ID" value="SMC83137.1"/>
    <property type="molecule type" value="Genomic_DNA"/>
</dbReference>
<protein>
    <submittedName>
        <fullName evidence="5">Acetylornithine deacetylase/Succinyl-diaminopimelate desuccinylase</fullName>
    </submittedName>
</protein>
<dbReference type="SUPFAM" id="SSF53187">
    <property type="entry name" value="Zn-dependent exopeptidases"/>
    <property type="match status" value="1"/>
</dbReference>
<keyword evidence="2" id="KW-0479">Metal-binding</keyword>
<evidence type="ECO:0000256" key="2">
    <source>
        <dbReference type="ARBA" id="ARBA00022723"/>
    </source>
</evidence>
<gene>
    <name evidence="5" type="ORF">SAMN06297251_109114</name>
</gene>
<accession>A0A1W2CCY1</accession>
<dbReference type="OrthoDB" id="9761532at2"/>
<reference evidence="5 6" key="1">
    <citation type="submission" date="2017-04" db="EMBL/GenBank/DDBJ databases">
        <authorList>
            <person name="Afonso C.L."/>
            <person name="Miller P.J."/>
            <person name="Scott M.A."/>
            <person name="Spackman E."/>
            <person name="Goraichik I."/>
            <person name="Dimitrov K.M."/>
            <person name="Suarez D.L."/>
            <person name="Swayne D.E."/>
        </authorList>
    </citation>
    <scope>NUCLEOTIDE SEQUENCE [LARGE SCALE GENOMIC DNA]</scope>
    <source>
        <strain evidence="5 6">CGMCC 1.10972</strain>
    </source>
</reference>
<dbReference type="PANTHER" id="PTHR43270">
    <property type="entry name" value="BETA-ALA-HIS DIPEPTIDASE"/>
    <property type="match status" value="1"/>
</dbReference>
<dbReference type="Proteomes" id="UP000192656">
    <property type="component" value="Unassembled WGS sequence"/>
</dbReference>
<evidence type="ECO:0000259" key="4">
    <source>
        <dbReference type="Pfam" id="PF07687"/>
    </source>
</evidence>
<evidence type="ECO:0000256" key="3">
    <source>
        <dbReference type="ARBA" id="ARBA00022801"/>
    </source>
</evidence>
<dbReference type="Pfam" id="PF07687">
    <property type="entry name" value="M20_dimer"/>
    <property type="match status" value="1"/>
</dbReference>
<name>A0A1W2CCY1_9HYPH</name>
<organism evidence="5 6">
    <name type="scientific">Fulvimarina manganoxydans</name>
    <dbReference type="NCBI Taxonomy" id="937218"/>
    <lineage>
        <taxon>Bacteria</taxon>
        <taxon>Pseudomonadati</taxon>
        <taxon>Pseudomonadota</taxon>
        <taxon>Alphaproteobacteria</taxon>
        <taxon>Hyphomicrobiales</taxon>
        <taxon>Aurantimonadaceae</taxon>
        <taxon>Fulvimarina</taxon>
    </lineage>
</organism>
<keyword evidence="6" id="KW-1185">Reference proteome</keyword>
<dbReference type="NCBIfam" id="NF006579">
    <property type="entry name" value="PRK09104.1"/>
    <property type="match status" value="1"/>
</dbReference>
<dbReference type="GO" id="GO:0046872">
    <property type="term" value="F:metal ion binding"/>
    <property type="evidence" value="ECO:0007669"/>
    <property type="project" value="UniProtKB-KW"/>
</dbReference>
<dbReference type="GO" id="GO:0008233">
    <property type="term" value="F:peptidase activity"/>
    <property type="evidence" value="ECO:0007669"/>
    <property type="project" value="UniProtKB-KW"/>
</dbReference>
<proteinExistence type="predicted"/>
<keyword evidence="3" id="KW-0378">Hydrolase</keyword>
<dbReference type="InterPro" id="IPR011650">
    <property type="entry name" value="Peptidase_M20_dimer"/>
</dbReference>
<dbReference type="InterPro" id="IPR051458">
    <property type="entry name" value="Cyt/Met_Dipeptidase"/>
</dbReference>
<dbReference type="Gene3D" id="3.30.70.360">
    <property type="match status" value="1"/>
</dbReference>
<dbReference type="InterPro" id="IPR002933">
    <property type="entry name" value="Peptidase_M20"/>
</dbReference>
<evidence type="ECO:0000313" key="5">
    <source>
        <dbReference type="EMBL" id="SMC83137.1"/>
    </source>
</evidence>
<dbReference type="STRING" id="937218.SAMN06297251_109114"/>
<dbReference type="PANTHER" id="PTHR43270:SF12">
    <property type="entry name" value="SUCCINYL-DIAMINOPIMELATE DESUCCINYLASE"/>
    <property type="match status" value="1"/>
</dbReference>
<dbReference type="Pfam" id="PF01546">
    <property type="entry name" value="Peptidase_M20"/>
    <property type="match status" value="1"/>
</dbReference>
<evidence type="ECO:0000313" key="6">
    <source>
        <dbReference type="Proteomes" id="UP000192656"/>
    </source>
</evidence>